<dbReference type="InterPro" id="IPR035979">
    <property type="entry name" value="RBD_domain_sf"/>
</dbReference>
<protein>
    <submittedName>
        <fullName evidence="7">Hrp65 protein-like isoform X4</fullName>
    </submittedName>
</protein>
<name>A0AAJ6VKK6_9HYME</name>
<evidence type="ECO:0000256" key="4">
    <source>
        <dbReference type="SAM" id="MobiDB-lite"/>
    </source>
</evidence>
<dbReference type="Pfam" id="PF08075">
    <property type="entry name" value="NOPS"/>
    <property type="match status" value="1"/>
</dbReference>
<dbReference type="InterPro" id="IPR012677">
    <property type="entry name" value="Nucleotide-bd_a/b_plait_sf"/>
</dbReference>
<evidence type="ECO:0000256" key="3">
    <source>
        <dbReference type="PROSITE-ProRule" id="PRU00176"/>
    </source>
</evidence>
<dbReference type="SMART" id="SM00360">
    <property type="entry name" value="RRM"/>
    <property type="match status" value="2"/>
</dbReference>
<gene>
    <name evidence="7" type="primary">LOC105359253</name>
</gene>
<feature type="compositionally biased region" description="Gly residues" evidence="4">
    <location>
        <begin position="26"/>
        <end position="76"/>
    </location>
</feature>
<feature type="domain" description="RRM" evidence="5">
    <location>
        <begin position="301"/>
        <end position="382"/>
    </location>
</feature>
<dbReference type="SUPFAM" id="SSF54928">
    <property type="entry name" value="RNA-binding domain, RBD"/>
    <property type="match status" value="1"/>
</dbReference>
<feature type="compositionally biased region" description="Polar residues" evidence="4">
    <location>
        <begin position="14"/>
        <end position="24"/>
    </location>
</feature>
<proteinExistence type="predicted"/>
<dbReference type="PANTHER" id="PTHR23189">
    <property type="entry name" value="RNA RECOGNITION MOTIF-CONTAINING"/>
    <property type="match status" value="1"/>
</dbReference>
<dbReference type="Gene3D" id="3.30.70.330">
    <property type="match status" value="2"/>
</dbReference>
<evidence type="ECO:0000256" key="2">
    <source>
        <dbReference type="ARBA" id="ARBA00022884"/>
    </source>
</evidence>
<dbReference type="AlphaFoldDB" id="A0AAJ6VKK6"/>
<dbReference type="Proteomes" id="UP000695007">
    <property type="component" value="Unplaced"/>
</dbReference>
<feature type="compositionally biased region" description="Gly residues" evidence="4">
    <location>
        <begin position="619"/>
        <end position="631"/>
    </location>
</feature>
<dbReference type="RefSeq" id="XP_011494093.1">
    <property type="nucleotide sequence ID" value="XM_011495791.1"/>
</dbReference>
<feature type="compositionally biased region" description="Basic and acidic residues" evidence="4">
    <location>
        <begin position="635"/>
        <end position="649"/>
    </location>
</feature>
<feature type="compositionally biased region" description="Gly residues" evidence="4">
    <location>
        <begin position="537"/>
        <end position="551"/>
    </location>
</feature>
<dbReference type="CDD" id="cd12333">
    <property type="entry name" value="RRM2_p54nrb_like"/>
    <property type="match status" value="1"/>
</dbReference>
<dbReference type="FunFam" id="3.30.70.330:FF:000043">
    <property type="entry name" value="paraspeckle component 1 isoform X1"/>
    <property type="match status" value="1"/>
</dbReference>
<feature type="region of interest" description="Disordered" evidence="4">
    <location>
        <begin position="129"/>
        <end position="193"/>
    </location>
</feature>
<accession>A0AAJ6VKK6</accession>
<feature type="compositionally biased region" description="Gly residues" evidence="4">
    <location>
        <begin position="151"/>
        <end position="183"/>
    </location>
</feature>
<dbReference type="InterPro" id="IPR012975">
    <property type="entry name" value="NOPS"/>
</dbReference>
<evidence type="ECO:0000256" key="1">
    <source>
        <dbReference type="ARBA" id="ARBA00022737"/>
    </source>
</evidence>
<feature type="region of interest" description="Disordered" evidence="4">
    <location>
        <begin position="612"/>
        <end position="649"/>
    </location>
</feature>
<keyword evidence="1" id="KW-0677">Repeat</keyword>
<feature type="domain" description="RRM" evidence="5">
    <location>
        <begin position="227"/>
        <end position="299"/>
    </location>
</feature>
<dbReference type="GeneID" id="105359253"/>
<dbReference type="InterPro" id="IPR000504">
    <property type="entry name" value="RRM_dom"/>
</dbReference>
<organism evidence="6 7">
    <name type="scientific">Ceratosolen solmsi marchali</name>
    <dbReference type="NCBI Taxonomy" id="326594"/>
    <lineage>
        <taxon>Eukaryota</taxon>
        <taxon>Metazoa</taxon>
        <taxon>Ecdysozoa</taxon>
        <taxon>Arthropoda</taxon>
        <taxon>Hexapoda</taxon>
        <taxon>Insecta</taxon>
        <taxon>Pterygota</taxon>
        <taxon>Neoptera</taxon>
        <taxon>Endopterygota</taxon>
        <taxon>Hymenoptera</taxon>
        <taxon>Apocrita</taxon>
        <taxon>Proctotrupomorpha</taxon>
        <taxon>Chalcidoidea</taxon>
        <taxon>Agaonidae</taxon>
        <taxon>Agaoninae</taxon>
        <taxon>Ceratosolen</taxon>
    </lineage>
</organism>
<dbReference type="CDD" id="cd12332">
    <property type="entry name" value="RRM1_p54nrb_like"/>
    <property type="match status" value="1"/>
</dbReference>
<feature type="region of interest" description="Disordered" evidence="4">
    <location>
        <begin position="535"/>
        <end position="578"/>
    </location>
</feature>
<feature type="region of interest" description="Disordered" evidence="4">
    <location>
        <begin position="1"/>
        <end position="117"/>
    </location>
</feature>
<keyword evidence="6" id="KW-1185">Reference proteome</keyword>
<dbReference type="Gene3D" id="6.10.250.1170">
    <property type="match status" value="1"/>
</dbReference>
<dbReference type="GO" id="GO:0005634">
    <property type="term" value="C:nucleus"/>
    <property type="evidence" value="ECO:0007669"/>
    <property type="project" value="UniProtKB-ARBA"/>
</dbReference>
<dbReference type="Pfam" id="PF00076">
    <property type="entry name" value="RRM_1"/>
    <property type="match status" value="2"/>
</dbReference>
<dbReference type="FunFam" id="3.30.70.330:FF:000513">
    <property type="entry name" value="Splicing factor, proline-and glutamine-rich"/>
    <property type="match status" value="1"/>
</dbReference>
<feature type="region of interest" description="Disordered" evidence="4">
    <location>
        <begin position="476"/>
        <end position="501"/>
    </location>
</feature>
<evidence type="ECO:0000259" key="5">
    <source>
        <dbReference type="PROSITE" id="PS50102"/>
    </source>
</evidence>
<dbReference type="CDD" id="cd12945">
    <property type="entry name" value="NOPS_NONA_like"/>
    <property type="match status" value="1"/>
</dbReference>
<feature type="compositionally biased region" description="Gly residues" evidence="4">
    <location>
        <begin position="85"/>
        <end position="115"/>
    </location>
</feature>
<feature type="compositionally biased region" description="Gly residues" evidence="4">
    <location>
        <begin position="135"/>
        <end position="145"/>
    </location>
</feature>
<evidence type="ECO:0000313" key="6">
    <source>
        <dbReference type="Proteomes" id="UP000695007"/>
    </source>
</evidence>
<reference evidence="7" key="1">
    <citation type="submission" date="2025-08" db="UniProtKB">
        <authorList>
            <consortium name="RefSeq"/>
        </authorList>
    </citation>
    <scope>IDENTIFICATION</scope>
</reference>
<dbReference type="PROSITE" id="PS50102">
    <property type="entry name" value="RRM"/>
    <property type="match status" value="2"/>
</dbReference>
<dbReference type="GO" id="GO:0003723">
    <property type="term" value="F:RNA binding"/>
    <property type="evidence" value="ECO:0007669"/>
    <property type="project" value="UniProtKB-UniRule"/>
</dbReference>
<evidence type="ECO:0000313" key="7">
    <source>
        <dbReference type="RefSeq" id="XP_011494093.1"/>
    </source>
</evidence>
<keyword evidence="2 3" id="KW-0694">RNA-binding</keyword>
<sequence length="649" mass="70031">MGEEAVNVKPEPQDAQQDSKNEINSSGGGGGSGGSGGGGGGGSGPGGPGGGRGGRGGRGGSGGGGSGGGGSGGGGGRGDRKGGSRFSGGRGGGGNQGGRGGPGGNQVGPGMGGGMMNDMQIKSMLENSMDDGMMNRGGGGGGGIMNRGRGGRGGGRGGGGAHGGGHGGHGGHGGGHGGHGGHTGQDRSGMQNRSQDDRLMERIMSISGPTHELPPQDIEEKKFSGRNRLYVGNLTNDISEEEIQQMFNSYGETSELFINKEKNFAFLRLDFHANAEKAKRELDGTVRKGRVLKVRFAPHSSIIKVKNLTPWISNELLSHAFGVFGEIERAVVIVDERGKSTGEGIVEYSRKPSAQMALRKCTEGCYFLTASLRPVVVEPFEQNDDIDGYPDKNLPKKNADFYKAREVGPRFASIGSFEHEYGTRWKQLHELYKQKEEALKREMSMEEEKLEAQMEFARYEHETELLREQLRIREADRERQKREWEMKERQAEEQRTREEELRRRQQEEMALRIRRQEEELHRRQQENNLFMQEQAMRGGGGGGAGGGGGGAAKNFDGIPSERDGYPSVEAGNNLPVDPKSFMDQYNNMERNNRGGYNDDRGQIMDLMDMRVDMGNMGTNRGGAGGGGGRWQGGNDRQRPDDFPNKRRRY</sequence>